<keyword evidence="1" id="KW-0813">Transport</keyword>
<dbReference type="PANTHER" id="PTHR42794">
    <property type="entry name" value="HEMIN IMPORT ATP-BINDING PROTEIN HMUV"/>
    <property type="match status" value="1"/>
</dbReference>
<organism evidence="7 8">
    <name type="scientific">Idiomarina rhizosphaerae</name>
    <dbReference type="NCBI Taxonomy" id="2961572"/>
    <lineage>
        <taxon>Bacteria</taxon>
        <taxon>Pseudomonadati</taxon>
        <taxon>Pseudomonadota</taxon>
        <taxon>Gammaproteobacteria</taxon>
        <taxon>Alteromonadales</taxon>
        <taxon>Idiomarinaceae</taxon>
        <taxon>Idiomarina</taxon>
    </lineage>
</organism>
<dbReference type="Pfam" id="PF00005">
    <property type="entry name" value="ABC_tran"/>
    <property type="match status" value="1"/>
</dbReference>
<evidence type="ECO:0000256" key="3">
    <source>
        <dbReference type="ARBA" id="ARBA00022840"/>
    </source>
</evidence>
<comment type="caution">
    <text evidence="7">The sequence shown here is derived from an EMBL/GenBank/DDBJ whole genome shotgun (WGS) entry which is preliminary data.</text>
</comment>
<keyword evidence="8" id="KW-1185">Reference proteome</keyword>
<dbReference type="InterPro" id="IPR003439">
    <property type="entry name" value="ABC_transporter-like_ATP-bd"/>
</dbReference>
<evidence type="ECO:0000313" key="7">
    <source>
        <dbReference type="EMBL" id="MCP1338237.1"/>
    </source>
</evidence>
<evidence type="ECO:0000256" key="5">
    <source>
        <dbReference type="ARBA" id="ARBA00037066"/>
    </source>
</evidence>
<proteinExistence type="predicted"/>
<dbReference type="RefSeq" id="WP_253617185.1">
    <property type="nucleotide sequence ID" value="NZ_JAMZDE010000001.1"/>
</dbReference>
<keyword evidence="2" id="KW-0547">Nucleotide-binding</keyword>
<dbReference type="PANTHER" id="PTHR42794:SF1">
    <property type="entry name" value="HEMIN IMPORT ATP-BINDING PROTEIN HMUV"/>
    <property type="match status" value="1"/>
</dbReference>
<comment type="function">
    <text evidence="5">Part of the ABC transporter complex HmuTUV involved in hemin import. Responsible for energy coupling to the transport system.</text>
</comment>
<dbReference type="GO" id="GO:0005524">
    <property type="term" value="F:ATP binding"/>
    <property type="evidence" value="ECO:0007669"/>
    <property type="project" value="UniProtKB-KW"/>
</dbReference>
<protein>
    <submittedName>
        <fullName evidence="7">ATP-binding cassette domain-containing protein</fullName>
    </submittedName>
</protein>
<dbReference type="SUPFAM" id="SSF52540">
    <property type="entry name" value="P-loop containing nucleoside triphosphate hydrolases"/>
    <property type="match status" value="1"/>
</dbReference>
<evidence type="ECO:0000259" key="6">
    <source>
        <dbReference type="PROSITE" id="PS50893"/>
    </source>
</evidence>
<dbReference type="InterPro" id="IPR003593">
    <property type="entry name" value="AAA+_ATPase"/>
</dbReference>
<sequence length="258" mass="28848">MLDIDVSNLSIGRQQVLTSLNLSLEAHQFVAIVGENGAGKSTFLNMLAGELPYNGSIYLNGRELNSWDALKLAPIRAVMEQHQAAPEGLSVKELVAMGRYWSQESDADAEQRATRWLSRFDLAPMGERGIETLSGGEQQRAHLARCLCQLDKDLPGEQLLLLDEPTSALDVYHQHAVLHEIKSFSQKGNLVLSVMHDLNLASLYADQVIVLGNNCIQHVDRPESVFREDILERTYRTPVHVSSHPSFLKPMIFTEPRH</sequence>
<evidence type="ECO:0000256" key="2">
    <source>
        <dbReference type="ARBA" id="ARBA00022741"/>
    </source>
</evidence>
<accession>A0A9X2FTH2</accession>
<name>A0A9X2FTH2_9GAMM</name>
<dbReference type="InterPro" id="IPR027417">
    <property type="entry name" value="P-loop_NTPase"/>
</dbReference>
<keyword evidence="3 7" id="KW-0067">ATP-binding</keyword>
<gene>
    <name evidence="7" type="ORF">NJR55_01400</name>
</gene>
<dbReference type="PROSITE" id="PS50893">
    <property type="entry name" value="ABC_TRANSPORTER_2"/>
    <property type="match status" value="1"/>
</dbReference>
<dbReference type="GO" id="GO:0016887">
    <property type="term" value="F:ATP hydrolysis activity"/>
    <property type="evidence" value="ECO:0007669"/>
    <property type="project" value="InterPro"/>
</dbReference>
<dbReference type="Proteomes" id="UP001139474">
    <property type="component" value="Unassembled WGS sequence"/>
</dbReference>
<dbReference type="SMART" id="SM00382">
    <property type="entry name" value="AAA"/>
    <property type="match status" value="1"/>
</dbReference>
<reference evidence="7" key="1">
    <citation type="submission" date="2022-06" db="EMBL/GenBank/DDBJ databases">
        <title>Idiomarina rhizosphaerae M1R2S28.</title>
        <authorList>
            <person name="Sun J.-Q."/>
            <person name="Li L.-F."/>
        </authorList>
    </citation>
    <scope>NUCLEOTIDE SEQUENCE</scope>
    <source>
        <strain evidence="7">M1R2S28</strain>
    </source>
</reference>
<dbReference type="AlphaFoldDB" id="A0A9X2FTH2"/>
<keyword evidence="4" id="KW-1278">Translocase</keyword>
<feature type="domain" description="ABC transporter" evidence="6">
    <location>
        <begin position="1"/>
        <end position="238"/>
    </location>
</feature>
<evidence type="ECO:0000256" key="1">
    <source>
        <dbReference type="ARBA" id="ARBA00022448"/>
    </source>
</evidence>
<dbReference type="EMBL" id="JAMZDE010000001">
    <property type="protein sequence ID" value="MCP1338237.1"/>
    <property type="molecule type" value="Genomic_DNA"/>
</dbReference>
<dbReference type="Gene3D" id="3.40.50.300">
    <property type="entry name" value="P-loop containing nucleotide triphosphate hydrolases"/>
    <property type="match status" value="1"/>
</dbReference>
<evidence type="ECO:0000313" key="8">
    <source>
        <dbReference type="Proteomes" id="UP001139474"/>
    </source>
</evidence>
<dbReference type="CDD" id="cd03214">
    <property type="entry name" value="ABC_Iron-Siderophores_B12_Hemin"/>
    <property type="match status" value="1"/>
</dbReference>
<evidence type="ECO:0000256" key="4">
    <source>
        <dbReference type="ARBA" id="ARBA00022967"/>
    </source>
</evidence>